<evidence type="ECO:0000313" key="2">
    <source>
        <dbReference type="EMBL" id="KAK0444030.1"/>
    </source>
</evidence>
<keyword evidence="3" id="KW-1185">Reference proteome</keyword>
<accession>A0AA39JLB1</accession>
<dbReference type="Proteomes" id="UP001175226">
    <property type="component" value="Unassembled WGS sequence"/>
</dbReference>
<sequence length="303" mass="35171">MSSSSAGTFQETPSDIFYEILLHSKVKELSFFWITCRQVSRSFKDAVEHVFITKHLNKTWIRTDAGIWHSSEHGKVFLASEFKFSHLDPADPSHAIFKYDECHEDFREELARRLRQMLKNGPSLERPRVMIQVRRSANDTMLPEFQSNFDPGTNLFEISFDWKGMYSHFFREQKEVGRRMREWVESVKDEVRDLGIGGGDGPGGGLGSFARVMRMFANNNDGIRKIIRSERIRRNVLENEGRVVSGQDDAGYKRVKEEEHAIGWEDPYSDEDENDDDNEREDAESEGDWETIDESSDDDEDHS</sequence>
<evidence type="ECO:0008006" key="4">
    <source>
        <dbReference type="Google" id="ProtNLM"/>
    </source>
</evidence>
<feature type="compositionally biased region" description="Basic and acidic residues" evidence="1">
    <location>
        <begin position="250"/>
        <end position="263"/>
    </location>
</feature>
<feature type="region of interest" description="Disordered" evidence="1">
    <location>
        <begin position="249"/>
        <end position="303"/>
    </location>
</feature>
<name>A0AA39JLB1_9AGAR</name>
<dbReference type="EMBL" id="JAUEPT010000020">
    <property type="protein sequence ID" value="KAK0444030.1"/>
    <property type="molecule type" value="Genomic_DNA"/>
</dbReference>
<protein>
    <recommendedName>
        <fullName evidence="4">F-box domain-containing protein</fullName>
    </recommendedName>
</protein>
<evidence type="ECO:0000256" key="1">
    <source>
        <dbReference type="SAM" id="MobiDB-lite"/>
    </source>
</evidence>
<dbReference type="AlphaFoldDB" id="A0AA39JLB1"/>
<proteinExistence type="predicted"/>
<comment type="caution">
    <text evidence="2">The sequence shown here is derived from an EMBL/GenBank/DDBJ whole genome shotgun (WGS) entry which is preliminary data.</text>
</comment>
<evidence type="ECO:0000313" key="3">
    <source>
        <dbReference type="Proteomes" id="UP001175226"/>
    </source>
</evidence>
<reference evidence="2" key="1">
    <citation type="submission" date="2023-06" db="EMBL/GenBank/DDBJ databases">
        <authorList>
            <consortium name="Lawrence Berkeley National Laboratory"/>
            <person name="Ahrendt S."/>
            <person name="Sahu N."/>
            <person name="Indic B."/>
            <person name="Wong-Bajracharya J."/>
            <person name="Merenyi Z."/>
            <person name="Ke H.-M."/>
            <person name="Monk M."/>
            <person name="Kocsube S."/>
            <person name="Drula E."/>
            <person name="Lipzen A."/>
            <person name="Balint B."/>
            <person name="Henrissat B."/>
            <person name="Andreopoulos B."/>
            <person name="Martin F.M."/>
            <person name="Harder C.B."/>
            <person name="Rigling D."/>
            <person name="Ford K.L."/>
            <person name="Foster G.D."/>
            <person name="Pangilinan J."/>
            <person name="Papanicolaou A."/>
            <person name="Barry K."/>
            <person name="LaButti K."/>
            <person name="Viragh M."/>
            <person name="Koriabine M."/>
            <person name="Yan M."/>
            <person name="Riley R."/>
            <person name="Champramary S."/>
            <person name="Plett K.L."/>
            <person name="Tsai I.J."/>
            <person name="Slot J."/>
            <person name="Sipos G."/>
            <person name="Plett J."/>
            <person name="Nagy L.G."/>
            <person name="Grigoriev I.V."/>
        </authorList>
    </citation>
    <scope>NUCLEOTIDE SEQUENCE</scope>
    <source>
        <strain evidence="2">FPL87.14</strain>
    </source>
</reference>
<organism evidence="2 3">
    <name type="scientific">Armillaria borealis</name>
    <dbReference type="NCBI Taxonomy" id="47425"/>
    <lineage>
        <taxon>Eukaryota</taxon>
        <taxon>Fungi</taxon>
        <taxon>Dikarya</taxon>
        <taxon>Basidiomycota</taxon>
        <taxon>Agaricomycotina</taxon>
        <taxon>Agaricomycetes</taxon>
        <taxon>Agaricomycetidae</taxon>
        <taxon>Agaricales</taxon>
        <taxon>Marasmiineae</taxon>
        <taxon>Physalacriaceae</taxon>
        <taxon>Armillaria</taxon>
    </lineage>
</organism>
<gene>
    <name evidence="2" type="ORF">EV421DRAFT_485521</name>
</gene>
<feature type="compositionally biased region" description="Acidic residues" evidence="1">
    <location>
        <begin position="267"/>
        <end position="303"/>
    </location>
</feature>